<proteinExistence type="predicted"/>
<gene>
    <name evidence="1" type="ORF">RM539_12565</name>
</gene>
<dbReference type="EMBL" id="JAVRHK010000009">
    <property type="protein sequence ID" value="MDT0677411.1"/>
    <property type="molecule type" value="Genomic_DNA"/>
</dbReference>
<comment type="caution">
    <text evidence="1">The sequence shown here is derived from an EMBL/GenBank/DDBJ whole genome shotgun (WGS) entry which is preliminary data.</text>
</comment>
<sequence>MKLRFVLFFFLLTGIFNVKAQEYWDREDFEISNRNISSALMEVGFSWVEEKQFILPDGNFIDKDPYERRTVDLKAVLARKKNEREPTVEIDFRFPEKKKKTIEVSGDTDYTRDSFSRDFNYPYSRGFGNRNYLNYGNPNNSHYSNYRRIYF</sequence>
<accession>A0ABU3D796</accession>
<evidence type="ECO:0000313" key="2">
    <source>
        <dbReference type="Proteomes" id="UP001262582"/>
    </source>
</evidence>
<keyword evidence="2" id="KW-1185">Reference proteome</keyword>
<name>A0ABU3D796_9FLAO</name>
<evidence type="ECO:0000313" key="1">
    <source>
        <dbReference type="EMBL" id="MDT0677411.1"/>
    </source>
</evidence>
<dbReference type="Proteomes" id="UP001262582">
    <property type="component" value="Unassembled WGS sequence"/>
</dbReference>
<reference evidence="1 2" key="1">
    <citation type="submission" date="2023-09" db="EMBL/GenBank/DDBJ databases">
        <authorList>
            <person name="Rey-Velasco X."/>
        </authorList>
    </citation>
    <scope>NUCLEOTIDE SEQUENCE [LARGE SCALE GENOMIC DNA]</scope>
    <source>
        <strain evidence="1 2">F117</strain>
    </source>
</reference>
<protein>
    <submittedName>
        <fullName evidence="1">Uncharacterized protein</fullName>
    </submittedName>
</protein>
<dbReference type="RefSeq" id="WP_311503755.1">
    <property type="nucleotide sequence ID" value="NZ_JAVRHK010000009.1"/>
</dbReference>
<organism evidence="1 2">
    <name type="scientific">Autumnicola musiva</name>
    <dbReference type="NCBI Taxonomy" id="3075589"/>
    <lineage>
        <taxon>Bacteria</taxon>
        <taxon>Pseudomonadati</taxon>
        <taxon>Bacteroidota</taxon>
        <taxon>Flavobacteriia</taxon>
        <taxon>Flavobacteriales</taxon>
        <taxon>Flavobacteriaceae</taxon>
        <taxon>Autumnicola</taxon>
    </lineage>
</organism>